<keyword evidence="1" id="KW-0812">Transmembrane</keyword>
<evidence type="ECO:0000313" key="3">
    <source>
        <dbReference type="Proteomes" id="UP000759537"/>
    </source>
</evidence>
<organism evidence="2 3">
    <name type="scientific">Russula ochroleuca</name>
    <dbReference type="NCBI Taxonomy" id="152965"/>
    <lineage>
        <taxon>Eukaryota</taxon>
        <taxon>Fungi</taxon>
        <taxon>Dikarya</taxon>
        <taxon>Basidiomycota</taxon>
        <taxon>Agaricomycotina</taxon>
        <taxon>Agaricomycetes</taxon>
        <taxon>Russulales</taxon>
        <taxon>Russulaceae</taxon>
        <taxon>Russula</taxon>
    </lineage>
</organism>
<evidence type="ECO:0000313" key="2">
    <source>
        <dbReference type="EMBL" id="KAF8467945.1"/>
    </source>
</evidence>
<proteinExistence type="predicted"/>
<accession>A0A9P5JW83</accession>
<gene>
    <name evidence="2" type="ORF">DFH94DRAFT_697898</name>
</gene>
<keyword evidence="1" id="KW-0472">Membrane</keyword>
<dbReference type="AlphaFoldDB" id="A0A9P5JW83"/>
<evidence type="ECO:0000256" key="1">
    <source>
        <dbReference type="SAM" id="Phobius"/>
    </source>
</evidence>
<dbReference type="EMBL" id="WHVB01000034">
    <property type="protein sequence ID" value="KAF8467945.1"/>
    <property type="molecule type" value="Genomic_DNA"/>
</dbReference>
<comment type="caution">
    <text evidence="2">The sequence shown here is derived from an EMBL/GenBank/DDBJ whole genome shotgun (WGS) entry which is preliminary data.</text>
</comment>
<dbReference type="OrthoDB" id="2870744at2759"/>
<name>A0A9P5JW83_9AGAM</name>
<sequence>MLIEHCLNLEHLAIDEHYSPRAPVDAYGLLRGRWPNLRSLLMGDVVLDWHAGLNPASGKPFRTFLDAHRNLSRSISKATPRVSQPHLGALIQAQVLPARASLKTLRVPDAMILRESSQMSVGVALGLLPALSSLTIAFRLEQGYDNGSVLCSIAAACPYPAPSRLYTRLSSFETFARCIRPLGQLRALAQRIVPSQVEISLRTSGARLQSFELVFLPRTDTRTFSLSTPTLPISRSSQYIYTPMCAQAIFALSTDAHGLPLALRIVERRACLFWPGESAQRSTIDMRPAGAPGTQRPPLFALVLEGSPAGEEACLLLSCAILVAVVIWGCIRL</sequence>
<dbReference type="Proteomes" id="UP000759537">
    <property type="component" value="Unassembled WGS sequence"/>
</dbReference>
<protein>
    <submittedName>
        <fullName evidence="2">Uncharacterized protein</fullName>
    </submittedName>
</protein>
<keyword evidence="3" id="KW-1185">Reference proteome</keyword>
<feature type="transmembrane region" description="Helical" evidence="1">
    <location>
        <begin position="315"/>
        <end position="331"/>
    </location>
</feature>
<reference evidence="2" key="2">
    <citation type="journal article" date="2020" name="Nat. Commun.">
        <title>Large-scale genome sequencing of mycorrhizal fungi provides insights into the early evolution of symbiotic traits.</title>
        <authorList>
            <person name="Miyauchi S."/>
            <person name="Kiss E."/>
            <person name="Kuo A."/>
            <person name="Drula E."/>
            <person name="Kohler A."/>
            <person name="Sanchez-Garcia M."/>
            <person name="Morin E."/>
            <person name="Andreopoulos B."/>
            <person name="Barry K.W."/>
            <person name="Bonito G."/>
            <person name="Buee M."/>
            <person name="Carver A."/>
            <person name="Chen C."/>
            <person name="Cichocki N."/>
            <person name="Clum A."/>
            <person name="Culley D."/>
            <person name="Crous P.W."/>
            <person name="Fauchery L."/>
            <person name="Girlanda M."/>
            <person name="Hayes R.D."/>
            <person name="Keri Z."/>
            <person name="LaButti K."/>
            <person name="Lipzen A."/>
            <person name="Lombard V."/>
            <person name="Magnuson J."/>
            <person name="Maillard F."/>
            <person name="Murat C."/>
            <person name="Nolan M."/>
            <person name="Ohm R.A."/>
            <person name="Pangilinan J."/>
            <person name="Pereira M.F."/>
            <person name="Perotto S."/>
            <person name="Peter M."/>
            <person name="Pfister S."/>
            <person name="Riley R."/>
            <person name="Sitrit Y."/>
            <person name="Stielow J.B."/>
            <person name="Szollosi G."/>
            <person name="Zifcakova L."/>
            <person name="Stursova M."/>
            <person name="Spatafora J.W."/>
            <person name="Tedersoo L."/>
            <person name="Vaario L.M."/>
            <person name="Yamada A."/>
            <person name="Yan M."/>
            <person name="Wang P."/>
            <person name="Xu J."/>
            <person name="Bruns T."/>
            <person name="Baldrian P."/>
            <person name="Vilgalys R."/>
            <person name="Dunand C."/>
            <person name="Henrissat B."/>
            <person name="Grigoriev I.V."/>
            <person name="Hibbett D."/>
            <person name="Nagy L.G."/>
            <person name="Martin F.M."/>
        </authorList>
    </citation>
    <scope>NUCLEOTIDE SEQUENCE</scope>
    <source>
        <strain evidence="2">Prilba</strain>
    </source>
</reference>
<reference evidence="2" key="1">
    <citation type="submission" date="2019-10" db="EMBL/GenBank/DDBJ databases">
        <authorList>
            <consortium name="DOE Joint Genome Institute"/>
            <person name="Kuo A."/>
            <person name="Miyauchi S."/>
            <person name="Kiss E."/>
            <person name="Drula E."/>
            <person name="Kohler A."/>
            <person name="Sanchez-Garcia M."/>
            <person name="Andreopoulos B."/>
            <person name="Barry K.W."/>
            <person name="Bonito G."/>
            <person name="Buee M."/>
            <person name="Carver A."/>
            <person name="Chen C."/>
            <person name="Cichocki N."/>
            <person name="Clum A."/>
            <person name="Culley D."/>
            <person name="Crous P.W."/>
            <person name="Fauchery L."/>
            <person name="Girlanda M."/>
            <person name="Hayes R."/>
            <person name="Keri Z."/>
            <person name="LaButti K."/>
            <person name="Lipzen A."/>
            <person name="Lombard V."/>
            <person name="Magnuson J."/>
            <person name="Maillard F."/>
            <person name="Morin E."/>
            <person name="Murat C."/>
            <person name="Nolan M."/>
            <person name="Ohm R."/>
            <person name="Pangilinan J."/>
            <person name="Pereira M."/>
            <person name="Perotto S."/>
            <person name="Peter M."/>
            <person name="Riley R."/>
            <person name="Sitrit Y."/>
            <person name="Stielow B."/>
            <person name="Szollosi G."/>
            <person name="Zifcakova L."/>
            <person name="Stursova M."/>
            <person name="Spatafora J.W."/>
            <person name="Tedersoo L."/>
            <person name="Vaario L.-M."/>
            <person name="Yamada A."/>
            <person name="Yan M."/>
            <person name="Wang P."/>
            <person name="Xu J."/>
            <person name="Bruns T."/>
            <person name="Baldrian P."/>
            <person name="Vilgalys R."/>
            <person name="Henrissat B."/>
            <person name="Grigoriev I.V."/>
            <person name="Hibbett D."/>
            <person name="Nagy L.G."/>
            <person name="Martin F.M."/>
        </authorList>
    </citation>
    <scope>NUCLEOTIDE SEQUENCE</scope>
    <source>
        <strain evidence="2">Prilba</strain>
    </source>
</reference>
<keyword evidence="1" id="KW-1133">Transmembrane helix</keyword>